<dbReference type="AlphaFoldDB" id="A0A4C1ZJ70"/>
<dbReference type="EMBL" id="BGZK01001844">
    <property type="protein sequence ID" value="GBP87203.1"/>
    <property type="molecule type" value="Genomic_DNA"/>
</dbReference>
<name>A0A4C1ZJ70_EUMVA</name>
<reference evidence="2 3" key="1">
    <citation type="journal article" date="2019" name="Commun. Biol.">
        <title>The bagworm genome reveals a unique fibroin gene that provides high tensile strength.</title>
        <authorList>
            <person name="Kono N."/>
            <person name="Nakamura H."/>
            <person name="Ohtoshi R."/>
            <person name="Tomita M."/>
            <person name="Numata K."/>
            <person name="Arakawa K."/>
        </authorList>
    </citation>
    <scope>NUCLEOTIDE SEQUENCE [LARGE SCALE GENOMIC DNA]</scope>
</reference>
<keyword evidence="3" id="KW-1185">Reference proteome</keyword>
<accession>A0A4C1ZJ70</accession>
<evidence type="ECO:0000313" key="3">
    <source>
        <dbReference type="Proteomes" id="UP000299102"/>
    </source>
</evidence>
<organism evidence="2 3">
    <name type="scientific">Eumeta variegata</name>
    <name type="common">Bagworm moth</name>
    <name type="synonym">Eumeta japonica</name>
    <dbReference type="NCBI Taxonomy" id="151549"/>
    <lineage>
        <taxon>Eukaryota</taxon>
        <taxon>Metazoa</taxon>
        <taxon>Ecdysozoa</taxon>
        <taxon>Arthropoda</taxon>
        <taxon>Hexapoda</taxon>
        <taxon>Insecta</taxon>
        <taxon>Pterygota</taxon>
        <taxon>Neoptera</taxon>
        <taxon>Endopterygota</taxon>
        <taxon>Lepidoptera</taxon>
        <taxon>Glossata</taxon>
        <taxon>Ditrysia</taxon>
        <taxon>Tineoidea</taxon>
        <taxon>Psychidae</taxon>
        <taxon>Oiketicinae</taxon>
        <taxon>Eumeta</taxon>
    </lineage>
</organism>
<evidence type="ECO:0000313" key="2">
    <source>
        <dbReference type="EMBL" id="GBP87203.1"/>
    </source>
</evidence>
<sequence length="67" mass="7202">MSARQERYAKIVPDGRALVCTLENRLRGYKKPAARTRGRPHGALAGDGAVSLRSPATANFGGRPPEK</sequence>
<evidence type="ECO:0000256" key="1">
    <source>
        <dbReference type="SAM" id="MobiDB-lite"/>
    </source>
</evidence>
<comment type="caution">
    <text evidence="2">The sequence shown here is derived from an EMBL/GenBank/DDBJ whole genome shotgun (WGS) entry which is preliminary data.</text>
</comment>
<proteinExistence type="predicted"/>
<protein>
    <submittedName>
        <fullName evidence="2">Uncharacterized protein</fullName>
    </submittedName>
</protein>
<feature type="region of interest" description="Disordered" evidence="1">
    <location>
        <begin position="32"/>
        <end position="67"/>
    </location>
</feature>
<gene>
    <name evidence="2" type="ORF">EVAR_67054_1</name>
</gene>
<dbReference type="Proteomes" id="UP000299102">
    <property type="component" value="Unassembled WGS sequence"/>
</dbReference>